<dbReference type="InterPro" id="IPR050707">
    <property type="entry name" value="HTH_MetabolicPath_Reg"/>
</dbReference>
<sequence>MNTDNGGRRLQTTTTSLEVIEKLRELDGARVTELAEVLDLSPSTVHAHLSTLVGADYVVKSGDIYHLSLQFLGLADYVRNRRNAYRTAESYTDQLAQKTECRAVFAVEENGRGVYMYTYSGKHAVWKYSTVGKRFYLHQTAAGKAILSRLPEERVVAIIEEWGLPASTENTVTDRSDLLEELEVVKDRGVSFNNEEQLEGVKAVGVPVDGSDGRVAGAFSVASPANRMTEDRFEEEIPKILLGVANEFELENSMS</sequence>
<evidence type="ECO:0000256" key="2">
    <source>
        <dbReference type="ARBA" id="ARBA00023125"/>
    </source>
</evidence>
<dbReference type="PROSITE" id="PS51078">
    <property type="entry name" value="ICLR_ED"/>
    <property type="match status" value="1"/>
</dbReference>
<dbReference type="Pfam" id="PF09339">
    <property type="entry name" value="HTH_IclR"/>
    <property type="match status" value="1"/>
</dbReference>
<evidence type="ECO:0000313" key="5">
    <source>
        <dbReference type="EMBL" id="MDS0300321.1"/>
    </source>
</evidence>
<keyword evidence="3" id="KW-0804">Transcription</keyword>
<reference evidence="5 6" key="1">
    <citation type="submission" date="2022-06" db="EMBL/GenBank/DDBJ databases">
        <title>Halogeometricum sp. a new haloarchaeum isolate from saline soil.</title>
        <authorList>
            <person name="Strakova D."/>
            <person name="Galisteo C."/>
            <person name="Sanchez-Porro C."/>
            <person name="Ventosa A."/>
        </authorList>
    </citation>
    <scope>NUCLEOTIDE SEQUENCE [LARGE SCALE GENOMIC DNA]</scope>
    <source>
        <strain evidence="5 6">S1BR25-6</strain>
    </source>
</reference>
<evidence type="ECO:0000313" key="6">
    <source>
        <dbReference type="Proteomes" id="UP001257060"/>
    </source>
</evidence>
<dbReference type="InterPro" id="IPR005471">
    <property type="entry name" value="Tscrpt_reg_IclR_N"/>
</dbReference>
<proteinExistence type="predicted"/>
<dbReference type="Gene3D" id="1.10.10.10">
    <property type="entry name" value="Winged helix-like DNA-binding domain superfamily/Winged helix DNA-binding domain"/>
    <property type="match status" value="1"/>
</dbReference>
<dbReference type="EMBL" id="JAMQOP010000003">
    <property type="protein sequence ID" value="MDS0300321.1"/>
    <property type="molecule type" value="Genomic_DNA"/>
</dbReference>
<evidence type="ECO:0000259" key="4">
    <source>
        <dbReference type="PROSITE" id="PS51078"/>
    </source>
</evidence>
<name>A0ABU2GIS8_9EURY</name>
<dbReference type="InterPro" id="IPR011991">
    <property type="entry name" value="ArsR-like_HTH"/>
</dbReference>
<protein>
    <submittedName>
        <fullName evidence="5">IclR family transcriptional regulator</fullName>
    </submittedName>
</protein>
<dbReference type="PANTHER" id="PTHR30136:SF35">
    <property type="entry name" value="HTH-TYPE TRANSCRIPTIONAL REGULATOR RV1719"/>
    <property type="match status" value="1"/>
</dbReference>
<dbReference type="InterPro" id="IPR029016">
    <property type="entry name" value="GAF-like_dom_sf"/>
</dbReference>
<keyword evidence="2" id="KW-0238">DNA-binding</keyword>
<dbReference type="SUPFAM" id="SSF46785">
    <property type="entry name" value="Winged helix' DNA-binding domain"/>
    <property type="match status" value="1"/>
</dbReference>
<feature type="domain" description="IclR-ED" evidence="4">
    <location>
        <begin position="70"/>
        <end position="254"/>
    </location>
</feature>
<evidence type="ECO:0000256" key="3">
    <source>
        <dbReference type="ARBA" id="ARBA00023163"/>
    </source>
</evidence>
<organism evidence="5 6">
    <name type="scientific">Halogeometricum salsisoli</name>
    <dbReference type="NCBI Taxonomy" id="2950536"/>
    <lineage>
        <taxon>Archaea</taxon>
        <taxon>Methanobacteriati</taxon>
        <taxon>Methanobacteriota</taxon>
        <taxon>Stenosarchaea group</taxon>
        <taxon>Halobacteria</taxon>
        <taxon>Halobacteriales</taxon>
        <taxon>Haloferacaceae</taxon>
        <taxon>Halogeometricum</taxon>
    </lineage>
</organism>
<dbReference type="RefSeq" id="WP_310925217.1">
    <property type="nucleotide sequence ID" value="NZ_JAMQOP010000003.1"/>
</dbReference>
<dbReference type="Proteomes" id="UP001257060">
    <property type="component" value="Unassembled WGS sequence"/>
</dbReference>
<dbReference type="InterPro" id="IPR014757">
    <property type="entry name" value="Tscrpt_reg_IclR_C"/>
</dbReference>
<comment type="caution">
    <text evidence="5">The sequence shown here is derived from an EMBL/GenBank/DDBJ whole genome shotgun (WGS) entry which is preliminary data.</text>
</comment>
<dbReference type="SUPFAM" id="SSF55781">
    <property type="entry name" value="GAF domain-like"/>
    <property type="match status" value="1"/>
</dbReference>
<accession>A0ABU2GIS8</accession>
<gene>
    <name evidence="5" type="ORF">NDI76_16365</name>
</gene>
<dbReference type="InterPro" id="IPR036390">
    <property type="entry name" value="WH_DNA-bd_sf"/>
</dbReference>
<dbReference type="InterPro" id="IPR036388">
    <property type="entry name" value="WH-like_DNA-bd_sf"/>
</dbReference>
<evidence type="ECO:0000256" key="1">
    <source>
        <dbReference type="ARBA" id="ARBA00023015"/>
    </source>
</evidence>
<keyword evidence="6" id="KW-1185">Reference proteome</keyword>
<dbReference type="PANTHER" id="PTHR30136">
    <property type="entry name" value="HELIX-TURN-HELIX TRANSCRIPTIONAL REGULATOR, ICLR FAMILY"/>
    <property type="match status" value="1"/>
</dbReference>
<dbReference type="CDD" id="cd00090">
    <property type="entry name" value="HTH_ARSR"/>
    <property type="match status" value="1"/>
</dbReference>
<dbReference type="Pfam" id="PF01614">
    <property type="entry name" value="IclR_C"/>
    <property type="match status" value="1"/>
</dbReference>
<dbReference type="SMART" id="SM00346">
    <property type="entry name" value="HTH_ICLR"/>
    <property type="match status" value="1"/>
</dbReference>
<keyword evidence="1" id="KW-0805">Transcription regulation</keyword>
<dbReference type="Gene3D" id="3.30.450.40">
    <property type="match status" value="1"/>
</dbReference>